<proteinExistence type="predicted"/>
<dbReference type="OrthoDB" id="2350934at2759"/>
<feature type="compositionally biased region" description="Polar residues" evidence="1">
    <location>
        <begin position="181"/>
        <end position="192"/>
    </location>
</feature>
<feature type="compositionally biased region" description="Low complexity" evidence="1">
    <location>
        <begin position="506"/>
        <end position="518"/>
    </location>
</feature>
<feature type="domain" description="HTH myb-type" evidence="3">
    <location>
        <begin position="211"/>
        <end position="264"/>
    </location>
</feature>
<dbReference type="GeneID" id="31019348"/>
<evidence type="ECO:0000313" key="5">
    <source>
        <dbReference type="Proteomes" id="UP000183809"/>
    </source>
</evidence>
<dbReference type="RefSeq" id="XP_020125784.1">
    <property type="nucleotide sequence ID" value="XM_020279086.1"/>
</dbReference>
<dbReference type="CDD" id="cd00167">
    <property type="entry name" value="SANT"/>
    <property type="match status" value="2"/>
</dbReference>
<dbReference type="PROSITE" id="PS51294">
    <property type="entry name" value="HTH_MYB"/>
    <property type="match status" value="1"/>
</dbReference>
<protein>
    <submittedName>
        <fullName evidence="4">Myb dna-binding domain protein</fullName>
    </submittedName>
</protein>
<evidence type="ECO:0000259" key="3">
    <source>
        <dbReference type="PROSITE" id="PS51294"/>
    </source>
</evidence>
<feature type="compositionally biased region" description="Low complexity" evidence="1">
    <location>
        <begin position="464"/>
        <end position="483"/>
    </location>
</feature>
<dbReference type="Proteomes" id="UP000183809">
    <property type="component" value="Unassembled WGS sequence"/>
</dbReference>
<dbReference type="Gene3D" id="1.10.10.60">
    <property type="entry name" value="Homeodomain-like"/>
    <property type="match status" value="1"/>
</dbReference>
<sequence length="646" mass="68822">MTARRSSLFNLDIASLLESRDARDSASPRTRKSTSSQGSTSHVVAVTNAALQQHQQQQQQHQQQQQQPGAPPSAASTYLPSASYATPRSTTTVPSPSPPRAPAPQWTPVQQLPSFRQRGSLPDEFQQQQSPPGPGYIHQSGFRPIYSGSVASAPSHSSTPGPYFHSVPSSQHAPLHPAASSPVSSNKRTASSALGSGTGDAVGGGGSAAKKEKKLKGKWTDEEERLLIKLRSSGMKWVDISQQNPGRSATACRLRYQNYTEKKEWAEDEKDMLARLYHRFMEDMWKRIADEMCRPWRSCERMHWQLGEEEMLRRANVQYRGGGPTPPGGHHDLDLDLENDNDDSPPSTGRLTDNDHATTSPSYSHTTAIQSPHQRAHHHHHGPHQHQPQHSPYAHHLPLSRDPSREPSQQQQWPPPPPLLSSTIPSSSSSLPTRPTSATSTIASVGQPMSPQMPLPPGMRHHTPAAAAQQPPTLTLHQPLPTTGGYYHAPLLGMQQPPTPGGGGMRPVTPLSLAAAAAAGGGGGGGGGENNNGGGAHQRHQLQPNANANPSGTTPRTVPTVVHGTGAGAGPGRLASPFAGGGGGGSGSGERPTTAGTDAERDSATGEAAGKRHRHHYHHYPHQSAGFVADMDSAVQVKKEARVGDD</sequence>
<feature type="compositionally biased region" description="Polar residues" evidence="1">
    <location>
        <begin position="33"/>
        <end position="42"/>
    </location>
</feature>
<feature type="domain" description="Myb-like" evidence="2">
    <location>
        <begin position="211"/>
        <end position="260"/>
    </location>
</feature>
<feature type="compositionally biased region" description="Gly residues" evidence="1">
    <location>
        <begin position="579"/>
        <end position="588"/>
    </location>
</feature>
<feature type="compositionally biased region" description="Low complexity" evidence="1">
    <location>
        <begin position="385"/>
        <end position="396"/>
    </location>
</feature>
<feature type="compositionally biased region" description="Polar residues" evidence="1">
    <location>
        <begin position="74"/>
        <end position="84"/>
    </location>
</feature>
<feature type="compositionally biased region" description="Low complexity" evidence="1">
    <location>
        <begin position="147"/>
        <end position="158"/>
    </location>
</feature>
<feature type="compositionally biased region" description="Low complexity" evidence="1">
    <location>
        <begin position="52"/>
        <end position="67"/>
    </location>
</feature>
<dbReference type="EMBL" id="MNUE01000078">
    <property type="protein sequence ID" value="OJD29524.1"/>
    <property type="molecule type" value="Genomic_DNA"/>
</dbReference>
<dbReference type="InterPro" id="IPR017930">
    <property type="entry name" value="Myb_dom"/>
</dbReference>
<feature type="region of interest" description="Disordered" evidence="1">
    <location>
        <begin position="1"/>
        <end position="107"/>
    </location>
</feature>
<dbReference type="GO" id="GO:0003677">
    <property type="term" value="F:DNA binding"/>
    <property type="evidence" value="ECO:0007669"/>
    <property type="project" value="UniProtKB-KW"/>
</dbReference>
<feature type="compositionally biased region" description="Low complexity" evidence="1">
    <location>
        <begin position="420"/>
        <end position="441"/>
    </location>
</feature>
<dbReference type="InterPro" id="IPR009057">
    <property type="entry name" value="Homeodomain-like_sf"/>
</dbReference>
<feature type="compositionally biased region" description="Gly residues" evidence="1">
    <location>
        <begin position="519"/>
        <end position="536"/>
    </location>
</feature>
<feature type="compositionally biased region" description="Polar residues" evidence="1">
    <location>
        <begin position="541"/>
        <end position="557"/>
    </location>
</feature>
<feature type="region of interest" description="Disordered" evidence="1">
    <location>
        <begin position="120"/>
        <end position="218"/>
    </location>
</feature>
<feature type="compositionally biased region" description="Gly residues" evidence="1">
    <location>
        <begin position="196"/>
        <end position="207"/>
    </location>
</feature>
<feature type="region of interest" description="Disordered" evidence="1">
    <location>
        <begin position="318"/>
        <end position="628"/>
    </location>
</feature>
<feature type="compositionally biased region" description="Basic residues" evidence="1">
    <location>
        <begin position="374"/>
        <end position="384"/>
    </location>
</feature>
<accession>A0A1J9RNL8</accession>
<dbReference type="Pfam" id="PF00249">
    <property type="entry name" value="Myb_DNA-binding"/>
    <property type="match status" value="1"/>
</dbReference>
<keyword evidence="5" id="KW-1185">Reference proteome</keyword>
<dbReference type="STRING" id="236234.A0A1J9RNL8"/>
<dbReference type="AlphaFoldDB" id="A0A1J9RNL8"/>
<feature type="compositionally biased region" description="Low complexity" evidence="1">
    <location>
        <begin position="85"/>
        <end position="94"/>
    </location>
</feature>
<name>A0A1J9RNL8_9PEZI</name>
<reference evidence="4 5" key="1">
    <citation type="submission" date="2016-10" db="EMBL/GenBank/DDBJ databases">
        <title>Proteomics and genomics reveal pathogen-plant mechanisms compatible with a hemibiotrophic lifestyle of Diplodia corticola.</title>
        <authorList>
            <person name="Fernandes I."/>
            <person name="De Jonge R."/>
            <person name="Van De Peer Y."/>
            <person name="Devreese B."/>
            <person name="Alves A."/>
            <person name="Esteves A.C."/>
        </authorList>
    </citation>
    <scope>NUCLEOTIDE SEQUENCE [LARGE SCALE GENOMIC DNA]</scope>
    <source>
        <strain evidence="4 5">CBS 112549</strain>
    </source>
</reference>
<dbReference type="SMART" id="SM00717">
    <property type="entry name" value="SANT"/>
    <property type="match status" value="2"/>
</dbReference>
<organism evidence="4 5">
    <name type="scientific">Diplodia corticola</name>
    <dbReference type="NCBI Taxonomy" id="236234"/>
    <lineage>
        <taxon>Eukaryota</taxon>
        <taxon>Fungi</taxon>
        <taxon>Dikarya</taxon>
        <taxon>Ascomycota</taxon>
        <taxon>Pezizomycotina</taxon>
        <taxon>Dothideomycetes</taxon>
        <taxon>Dothideomycetes incertae sedis</taxon>
        <taxon>Botryosphaeriales</taxon>
        <taxon>Botryosphaeriaceae</taxon>
        <taxon>Diplodia</taxon>
    </lineage>
</organism>
<dbReference type="PROSITE" id="PS50090">
    <property type="entry name" value="MYB_LIKE"/>
    <property type="match status" value="1"/>
</dbReference>
<feature type="compositionally biased region" description="Polar residues" evidence="1">
    <location>
        <begin position="344"/>
        <end position="369"/>
    </location>
</feature>
<dbReference type="InterPro" id="IPR001005">
    <property type="entry name" value="SANT/Myb"/>
</dbReference>
<evidence type="ECO:0000256" key="1">
    <source>
        <dbReference type="SAM" id="MobiDB-lite"/>
    </source>
</evidence>
<dbReference type="SUPFAM" id="SSF46689">
    <property type="entry name" value="Homeodomain-like"/>
    <property type="match status" value="1"/>
</dbReference>
<feature type="compositionally biased region" description="Basic residues" evidence="1">
    <location>
        <begin position="611"/>
        <end position="621"/>
    </location>
</feature>
<comment type="caution">
    <text evidence="4">The sequence shown here is derived from an EMBL/GenBank/DDBJ whole genome shotgun (WGS) entry which is preliminary data.</text>
</comment>
<gene>
    <name evidence="4" type="ORF">BKCO1_780003</name>
</gene>
<evidence type="ECO:0000313" key="4">
    <source>
        <dbReference type="EMBL" id="OJD29524.1"/>
    </source>
</evidence>
<keyword evidence="4" id="KW-0238">DNA-binding</keyword>
<evidence type="ECO:0000259" key="2">
    <source>
        <dbReference type="PROSITE" id="PS50090"/>
    </source>
</evidence>